<reference evidence="4" key="2">
    <citation type="submission" date="2020-10" db="UniProtKB">
        <authorList>
            <consortium name="WormBaseParasite"/>
        </authorList>
    </citation>
    <scope>IDENTIFICATION</scope>
</reference>
<dbReference type="InterPro" id="IPR006150">
    <property type="entry name" value="Cys_repeat_1"/>
</dbReference>
<organism evidence="3 4">
    <name type="scientific">Panagrellus redivivus</name>
    <name type="common">Microworm</name>
    <dbReference type="NCBI Taxonomy" id="6233"/>
    <lineage>
        <taxon>Eukaryota</taxon>
        <taxon>Metazoa</taxon>
        <taxon>Ecdysozoa</taxon>
        <taxon>Nematoda</taxon>
        <taxon>Chromadorea</taxon>
        <taxon>Rhabditida</taxon>
        <taxon>Tylenchina</taxon>
        <taxon>Panagrolaimomorpha</taxon>
        <taxon>Panagrolaimoidea</taxon>
        <taxon>Panagrolaimidae</taxon>
        <taxon>Panagrellus</taxon>
    </lineage>
</organism>
<dbReference type="WBParaSite" id="Pan_g15063.t1">
    <property type="protein sequence ID" value="Pan_g15063.t1"/>
    <property type="gene ID" value="Pan_g15063"/>
</dbReference>
<keyword evidence="3" id="KW-1185">Reference proteome</keyword>
<dbReference type="InterPro" id="IPR006149">
    <property type="entry name" value="EB_dom"/>
</dbReference>
<evidence type="ECO:0000256" key="1">
    <source>
        <dbReference type="SAM" id="SignalP"/>
    </source>
</evidence>
<protein>
    <submittedName>
        <fullName evidence="4">EB domain-containing protein</fullName>
    </submittedName>
</protein>
<accession>A0A7E4V0F2</accession>
<evidence type="ECO:0000313" key="3">
    <source>
        <dbReference type="Proteomes" id="UP000492821"/>
    </source>
</evidence>
<dbReference type="Pfam" id="PF01683">
    <property type="entry name" value="EB"/>
    <property type="match status" value="1"/>
</dbReference>
<name>A0A7E4V0F2_PANRE</name>
<proteinExistence type="predicted"/>
<dbReference type="AlphaFoldDB" id="A0A7E4V0F2"/>
<dbReference type="Proteomes" id="UP000492821">
    <property type="component" value="Unassembled WGS sequence"/>
</dbReference>
<reference evidence="3" key="1">
    <citation type="journal article" date="2013" name="Genetics">
        <title>The draft genome and transcriptome of Panagrellus redivivus are shaped by the harsh demands of a free-living lifestyle.</title>
        <authorList>
            <person name="Srinivasan J."/>
            <person name="Dillman A.R."/>
            <person name="Macchietto M.G."/>
            <person name="Heikkinen L."/>
            <person name="Lakso M."/>
            <person name="Fracchia K.M."/>
            <person name="Antoshechkin I."/>
            <person name="Mortazavi A."/>
            <person name="Wong G."/>
            <person name="Sternberg P.W."/>
        </authorList>
    </citation>
    <scope>NUCLEOTIDE SEQUENCE [LARGE SCALE GENOMIC DNA]</scope>
    <source>
        <strain evidence="3">MT8872</strain>
    </source>
</reference>
<evidence type="ECO:0000313" key="4">
    <source>
        <dbReference type="WBParaSite" id="Pan_g15063.t1"/>
    </source>
</evidence>
<evidence type="ECO:0000259" key="2">
    <source>
        <dbReference type="Pfam" id="PF01683"/>
    </source>
</evidence>
<feature type="signal peptide" evidence="1">
    <location>
        <begin position="1"/>
        <end position="19"/>
    </location>
</feature>
<keyword evidence="1" id="KW-0732">Signal</keyword>
<sequence length="611" mass="66614">MWLSVLLSLQFFTFYFVSAVRVGALCQYNFQCERGTLCTEGKCRRDTCKINHDCAPGELCIKGRIDGEQRFACFPIDSEKLARLDLCPGGGKPMIGFRGVIETCDLKSSCGGRNICNPQSGICCSKLRICPWPKAPLLEGFTHKPLICQYRGTNAIPCPKPSYCEQQSGFCCADSPTTNSGPPTSQPQQPIETVKSIESSLPIPGESCTIQEGCAGGAVCNCPTSNRDCKCECIKEMGYSVSSDGKSCKRTRRRLKEKCRTDLDCGAAFSECTSGGCRCKSGFQRDGSGGCKPIAYKCVNHAEPLKFENDLVQCTVEKTHRNARAMNPIGDDNSSVNVYSVFVTVPYPEDYDDENSTSTTNVMHSPRRTESGRCPSNYYCVPVFDIPKKANLYQGFCCPMPAPDIPVCPVGLPHVSSAAPNYGCSECPMDHFCHKDSIATQKEICCPKPCVSPEDVYVEGQCYPIAYYGDSCHVSQQCVGKFASAKSNSDNEASGLEEINDMTCRKGICECPKGYLVDNGVCKRVECSVGLKGEPTMNSLGGILKCKRSADCSQGSMCDPFSHVCCKGINKCPSGLVETGETCKDNKCRYSEDVCIVPKNSKTKICCRREE</sequence>
<dbReference type="SMART" id="SM00289">
    <property type="entry name" value="WR1"/>
    <property type="match status" value="5"/>
</dbReference>
<feature type="domain" description="EB" evidence="2">
    <location>
        <begin position="450"/>
        <end position="522"/>
    </location>
</feature>
<feature type="chain" id="PRO_5028866779" evidence="1">
    <location>
        <begin position="20"/>
        <end position="611"/>
    </location>
</feature>